<evidence type="ECO:0008006" key="4">
    <source>
        <dbReference type="Google" id="ProtNLM"/>
    </source>
</evidence>
<sequence length="422" mass="47829">MDYEPRQQRHNTSCIETGDNTGLYNEKLNSPSCYDDDEDKKLRLPLESQDEGTRQTQYPQTINNMSSPRCVARVDNHTMGNSLPRYLEIKVHQAILERVYDGITVIGLYNRSPPSIIFDGEKKGKPFNWQRPAAQVIDNHLYIECFPGQDHIEHYAELISTYLGIRQRLGDVLTPPSKVFYQRSTIPEIRHALHSTNLRDFPKNIDTVVLGHIDRMERLTGPLTWTSSGAFDWAIQSFGQRQVAFLGCRFCYWGDLGGEVVHYLASQRGAREVIYQGKLGGIKKGVRPNSWLATGSRSYVHGRIVEWDNMLAESVAAAGQAATIVGTHLTLSSVLHETKDWLASLPSDADFVDPEIGMMALAAKRNGIRFGYLHLISDNVAEKYEEDLSNERTDSVLSRRVKLYEVVHDVLRHYLNSPPRTP</sequence>
<dbReference type="eggNOG" id="ENOG502SK1Z">
    <property type="taxonomic scope" value="Eukaryota"/>
</dbReference>
<evidence type="ECO:0000313" key="2">
    <source>
        <dbReference type="EMBL" id="ETS74169.1"/>
    </source>
</evidence>
<proteinExistence type="predicted"/>
<dbReference type="InParanoid" id="W3WK61"/>
<reference evidence="3" key="1">
    <citation type="journal article" date="2015" name="BMC Genomics">
        <title>Genomic and transcriptomic analysis of the endophytic fungus Pestalotiopsis fici reveals its lifestyle and high potential for synthesis of natural products.</title>
        <authorList>
            <person name="Wang X."/>
            <person name="Zhang X."/>
            <person name="Liu L."/>
            <person name="Xiang M."/>
            <person name="Wang W."/>
            <person name="Sun X."/>
            <person name="Che Y."/>
            <person name="Guo L."/>
            <person name="Liu G."/>
            <person name="Guo L."/>
            <person name="Wang C."/>
            <person name="Yin W.B."/>
            <person name="Stadler M."/>
            <person name="Zhang X."/>
            <person name="Liu X."/>
        </authorList>
    </citation>
    <scope>NUCLEOTIDE SEQUENCE [LARGE SCALE GENOMIC DNA]</scope>
    <source>
        <strain evidence="3">W106-1 / CGMCC3.15140</strain>
    </source>
</reference>
<dbReference type="OMA" id="KPFNWQR"/>
<feature type="region of interest" description="Disordered" evidence="1">
    <location>
        <begin position="1"/>
        <end position="21"/>
    </location>
</feature>
<dbReference type="AlphaFoldDB" id="W3WK61"/>
<evidence type="ECO:0000256" key="1">
    <source>
        <dbReference type="SAM" id="MobiDB-lite"/>
    </source>
</evidence>
<dbReference type="GeneID" id="19279048"/>
<feature type="compositionally biased region" description="Polar residues" evidence="1">
    <location>
        <begin position="54"/>
        <end position="63"/>
    </location>
</feature>
<dbReference type="RefSeq" id="XP_007840807.1">
    <property type="nucleotide sequence ID" value="XM_007842616.1"/>
</dbReference>
<organism evidence="2 3">
    <name type="scientific">Pestalotiopsis fici (strain W106-1 / CGMCC3.15140)</name>
    <dbReference type="NCBI Taxonomy" id="1229662"/>
    <lineage>
        <taxon>Eukaryota</taxon>
        <taxon>Fungi</taxon>
        <taxon>Dikarya</taxon>
        <taxon>Ascomycota</taxon>
        <taxon>Pezizomycotina</taxon>
        <taxon>Sordariomycetes</taxon>
        <taxon>Xylariomycetidae</taxon>
        <taxon>Amphisphaeriales</taxon>
        <taxon>Sporocadaceae</taxon>
        <taxon>Pestalotiopsis</taxon>
    </lineage>
</organism>
<dbReference type="OrthoDB" id="3503419at2759"/>
<dbReference type="GO" id="GO:0003824">
    <property type="term" value="F:catalytic activity"/>
    <property type="evidence" value="ECO:0007669"/>
    <property type="project" value="InterPro"/>
</dbReference>
<dbReference type="Proteomes" id="UP000030651">
    <property type="component" value="Unassembled WGS sequence"/>
</dbReference>
<name>W3WK61_PESFW</name>
<accession>W3WK61</accession>
<protein>
    <recommendedName>
        <fullName evidence="4">Nucleoside phosphorylase domain-containing protein</fullName>
    </recommendedName>
</protein>
<dbReference type="GO" id="GO:0009116">
    <property type="term" value="P:nucleoside metabolic process"/>
    <property type="evidence" value="ECO:0007669"/>
    <property type="project" value="InterPro"/>
</dbReference>
<dbReference type="SUPFAM" id="SSF53167">
    <property type="entry name" value="Purine and uridine phosphorylases"/>
    <property type="match status" value="1"/>
</dbReference>
<dbReference type="InterPro" id="IPR035994">
    <property type="entry name" value="Nucleoside_phosphorylase_sf"/>
</dbReference>
<evidence type="ECO:0000313" key="3">
    <source>
        <dbReference type="Proteomes" id="UP000030651"/>
    </source>
</evidence>
<keyword evidence="3" id="KW-1185">Reference proteome</keyword>
<dbReference type="KEGG" id="pfy:PFICI_14035"/>
<feature type="region of interest" description="Disordered" evidence="1">
    <location>
        <begin position="43"/>
        <end position="63"/>
    </location>
</feature>
<dbReference type="Gene3D" id="3.40.50.1580">
    <property type="entry name" value="Nucleoside phosphorylase domain"/>
    <property type="match status" value="1"/>
</dbReference>
<feature type="compositionally biased region" description="Polar residues" evidence="1">
    <location>
        <begin position="10"/>
        <end position="21"/>
    </location>
</feature>
<dbReference type="HOGENOM" id="CLU_049221_0_0_1"/>
<dbReference type="STRING" id="1229662.W3WK61"/>
<gene>
    <name evidence="2" type="ORF">PFICI_14035</name>
</gene>
<dbReference type="EMBL" id="KI912120">
    <property type="protein sequence ID" value="ETS74169.1"/>
    <property type="molecule type" value="Genomic_DNA"/>
</dbReference>